<organism evidence="1 2">
    <name type="scientific">Falsigemmobacter faecalis</name>
    <dbReference type="NCBI Taxonomy" id="2488730"/>
    <lineage>
        <taxon>Bacteria</taxon>
        <taxon>Pseudomonadati</taxon>
        <taxon>Pseudomonadota</taxon>
        <taxon>Alphaproteobacteria</taxon>
        <taxon>Rhodobacterales</taxon>
        <taxon>Paracoccaceae</taxon>
        <taxon>Falsigemmobacter</taxon>
    </lineage>
</organism>
<dbReference type="Proteomes" id="UP000282125">
    <property type="component" value="Unassembled WGS sequence"/>
</dbReference>
<dbReference type="AlphaFoldDB" id="A0A3P3DVD4"/>
<protein>
    <recommendedName>
        <fullName evidence="3">Formate dehydrogenase</fullName>
    </recommendedName>
</protein>
<comment type="caution">
    <text evidence="1">The sequence shown here is derived from an EMBL/GenBank/DDBJ whole genome shotgun (WGS) entry which is preliminary data.</text>
</comment>
<reference evidence="1 2" key="1">
    <citation type="submission" date="2018-11" db="EMBL/GenBank/DDBJ databases">
        <title>Gemmobacter sp. nov., YIM 102744-1 draft genome.</title>
        <authorList>
            <person name="Li G."/>
            <person name="Jiang Y."/>
        </authorList>
    </citation>
    <scope>NUCLEOTIDE SEQUENCE [LARGE SCALE GENOMIC DNA]</scope>
    <source>
        <strain evidence="1 2">YIM 102744-1</strain>
    </source>
</reference>
<name>A0A3P3DVD4_9RHOB</name>
<dbReference type="InterPro" id="IPR006311">
    <property type="entry name" value="TAT_signal"/>
</dbReference>
<evidence type="ECO:0000313" key="2">
    <source>
        <dbReference type="Proteomes" id="UP000282125"/>
    </source>
</evidence>
<proteinExistence type="predicted"/>
<keyword evidence="2" id="KW-1185">Reference proteome</keyword>
<evidence type="ECO:0008006" key="3">
    <source>
        <dbReference type="Google" id="ProtNLM"/>
    </source>
</evidence>
<dbReference type="OrthoDB" id="7876980at2"/>
<evidence type="ECO:0000313" key="1">
    <source>
        <dbReference type="EMBL" id="RRH78210.1"/>
    </source>
</evidence>
<sequence length="72" mass="7826">MSDSKRTGPKVGRRGFFGASLGLAAMGLAGGGALPAFGKETGDARTKARYQPDSEHVKQFYHVNRFVWPEKK</sequence>
<dbReference type="EMBL" id="RRAZ01000002">
    <property type="protein sequence ID" value="RRH78210.1"/>
    <property type="molecule type" value="Genomic_DNA"/>
</dbReference>
<gene>
    <name evidence="1" type="ORF">EG244_01835</name>
</gene>
<dbReference type="PROSITE" id="PS51318">
    <property type="entry name" value="TAT"/>
    <property type="match status" value="1"/>
</dbReference>
<dbReference type="RefSeq" id="WP_124963300.1">
    <property type="nucleotide sequence ID" value="NZ_RRAZ01000002.1"/>
</dbReference>
<accession>A0A3P3DVD4</accession>